<dbReference type="Gene3D" id="1.20.140.100">
    <property type="entry name" value="Dynein heavy chain, N-terminal domain 2"/>
    <property type="match status" value="1"/>
</dbReference>
<feature type="domain" description="Dynein heavy chain tail" evidence="2">
    <location>
        <begin position="173"/>
        <end position="635"/>
    </location>
</feature>
<dbReference type="InterPro" id="IPR013594">
    <property type="entry name" value="Dynein_heavy_tail"/>
</dbReference>
<dbReference type="GO" id="GO:0007018">
    <property type="term" value="P:microtubule-based movement"/>
    <property type="evidence" value="ECO:0007669"/>
    <property type="project" value="InterPro"/>
</dbReference>
<dbReference type="InterPro" id="IPR013602">
    <property type="entry name" value="Dynein_heavy_linker"/>
</dbReference>
<dbReference type="InParanoid" id="A0BP60"/>
<dbReference type="Gene3D" id="3.20.180.20">
    <property type="entry name" value="Dynein heavy chain, N-terminal domain 2"/>
    <property type="match status" value="1"/>
</dbReference>
<evidence type="ECO:0000313" key="4">
    <source>
        <dbReference type="EMBL" id="CAK60327.1"/>
    </source>
</evidence>
<dbReference type="GO" id="GO:0045505">
    <property type="term" value="F:dynein intermediate chain binding"/>
    <property type="evidence" value="ECO:0007669"/>
    <property type="project" value="InterPro"/>
</dbReference>
<dbReference type="PANTHER" id="PTHR45703:SF22">
    <property type="entry name" value="DYNEIN CYTOPLASMIC 2 HEAVY CHAIN 1"/>
    <property type="match status" value="1"/>
</dbReference>
<dbReference type="InterPro" id="IPR042228">
    <property type="entry name" value="Dynein_linker_3"/>
</dbReference>
<sequence>MDPAKQYLVNCVQALLNLPQTPQGLASGQTLDKFMIGQEKKCLILQYMQGQGLKLFNPDELNPQTKLIAISKIDTDVITEDNYFTNLTVQLLSPNVVTELSSHLSLIYQPLMGAGVDEKIKKKLSGFKQVLQGLQDNDIDNVQIEQRNVSRPIDEIEQWLRISQSATSSESQQRAANQICQVYQKVTQLWKDVKQLEINKFSDLLDQTLVCLDELYTQQLYNEQKLQGMLSSMYNQIIIKLQHLIPQGQQIFSNTQQQKLLLLECQKMVRMFGENLRKYFEYDWKINPNLQEFEQIEKRLSDLIELRSIYEELKRSDIDQDFFKELFEVNPFMSIGQDSLFNVAYKKVLNNLESAEQDILNLLRQQVFKQQVMKENPLQTIREMQRWTGLLSRNSIQKHFLTERDSLITSITNMISKIEQEFNTRSGAAFLDDGEEEKLPYQIGFSKNIHQIVWCKSLIGKVKRIIQLIQQLFSDIKKSAQFIVMCQNLIKQVQQFEQELFDQWRKEIDSQLKKNEISLQISGKLMEIDMQDGLVRVNYSDKLVQLIKEVRQLCELGYRKSISNEIHTIVETGKRFYKEALTLKSIASFYNQMSDQIIECQKPMLVNQAVRFEDTVKNSKKKNSITWENTQELENYVQKVQESANDIMQENKRLRKNHQQIIDNICLLFQIELKQKNSMEGKGGSNKETLTVNSQLDGELILISNYTKRFQEMDHAINEIQADLIIKNGQVAYKPTIEELREKYYNELKKYIQYPSQFIGVGGNNDIYMQMPERNAVFVIQVYEKSEQIFEKLIGLSSQYMCWSVVAQLDAEQLQLQLGNLEQWENFMKEVRQRRKELEKINDYQKIECFNINISLFKQQVDELLTKLVDNMLNELKNQIKNNIVEIEQFLSETQQKLSQKPQNMNEMNEAQKKYVDIKAQKFEMTQKMQDCQQKQKLINSLSSQSQAQNPILLQLQQINKNWENFELLIGDFDSILAEQTKQLKKDMQARAKEVDSDIEKFYSRYSAVKPKQLSELDRSSANDLAENMQQWRQQWKQLDEKIQTLIKDHQHFEMEVPTFTQYDKVKVEMTDSEVVWSYYDKFQQNINNLGKEDWLSFRTKLYMFQELLLQEQEQIKAELAKGTFTKKEAIINYIFSQIELYLKINPLLKLIVGDAFEPEHWTSLFMILKLKEMKKEKLLFKDLLNCDKLVLDKQNDIRELQARAQGEITLREAIFELKTWCDTSEFDLTDYTNNNRVTPLIKEWKELMTKVSDNQSLLASLKESKFINRFKDQVDQFELKLGGIDEYLSKLQIIQRKWVYLEPIFVRGALPQEQARFRRLDEDFRNIMLGIQRDQKVVSLCSIPGIKDTLDTVLDQLERCQKALNDFLEEKRGKFPRFYFLGDDDLLEILGQSQNPQVIQMHLKKLFAGINSVEFSKDNTQIYSMLSSQKEQVQFNNSIQVNEIVESWLSTLSQLLKQCLKEQKHGFQQIPILDSLLIRRNQVH</sequence>
<dbReference type="OMA" id="CNIAETH"/>
<evidence type="ECO:0000259" key="2">
    <source>
        <dbReference type="Pfam" id="PF08385"/>
    </source>
</evidence>
<evidence type="ECO:0000259" key="3">
    <source>
        <dbReference type="Pfam" id="PF08393"/>
    </source>
</evidence>
<dbReference type="KEGG" id="ptm:GSPATT00005076001"/>
<dbReference type="PANTHER" id="PTHR45703">
    <property type="entry name" value="DYNEIN HEAVY CHAIN"/>
    <property type="match status" value="1"/>
</dbReference>
<protein>
    <submittedName>
        <fullName evidence="4">Uncharacterized protein</fullName>
    </submittedName>
</protein>
<dbReference type="GeneID" id="5013509"/>
<evidence type="ECO:0000256" key="1">
    <source>
        <dbReference type="SAM" id="Coils"/>
    </source>
</evidence>
<keyword evidence="5" id="KW-1185">Reference proteome</keyword>
<dbReference type="GO" id="GO:0030286">
    <property type="term" value="C:dynein complex"/>
    <property type="evidence" value="ECO:0007669"/>
    <property type="project" value="InterPro"/>
</dbReference>
<dbReference type="STRING" id="5888.A0BP60"/>
<organism evidence="4 5">
    <name type="scientific">Paramecium tetraurelia</name>
    <dbReference type="NCBI Taxonomy" id="5888"/>
    <lineage>
        <taxon>Eukaryota</taxon>
        <taxon>Sar</taxon>
        <taxon>Alveolata</taxon>
        <taxon>Ciliophora</taxon>
        <taxon>Intramacronucleata</taxon>
        <taxon>Oligohymenophorea</taxon>
        <taxon>Peniculida</taxon>
        <taxon>Parameciidae</taxon>
        <taxon>Paramecium</taxon>
    </lineage>
</organism>
<evidence type="ECO:0000313" key="5">
    <source>
        <dbReference type="Proteomes" id="UP000000600"/>
    </source>
</evidence>
<gene>
    <name evidence="4" type="ORF">GSPATT00005076001</name>
</gene>
<dbReference type="InterPro" id="IPR042222">
    <property type="entry name" value="Dynein_2_N"/>
</dbReference>
<feature type="coiled-coil region" evidence="1">
    <location>
        <begin position="633"/>
        <end position="664"/>
    </location>
</feature>
<dbReference type="InterPro" id="IPR026983">
    <property type="entry name" value="DHC"/>
</dbReference>
<accession>A0BP60</accession>
<name>A0BP60_PARTE</name>
<proteinExistence type="predicted"/>
<dbReference type="EMBL" id="CT868008">
    <property type="protein sequence ID" value="CAK60327.1"/>
    <property type="molecule type" value="Genomic_DNA"/>
</dbReference>
<keyword evidence="1" id="KW-0175">Coiled coil</keyword>
<dbReference type="FunFam" id="3.20.180.20:FF:000002">
    <property type="entry name" value="Cytoplasmic dynein heavy chain 1"/>
    <property type="match status" value="1"/>
</dbReference>
<dbReference type="Pfam" id="PF08385">
    <property type="entry name" value="DHC_N1"/>
    <property type="match status" value="1"/>
</dbReference>
<dbReference type="Pfam" id="PF08393">
    <property type="entry name" value="DHC_N2"/>
    <property type="match status" value="1"/>
</dbReference>
<feature type="domain" description="Dynein heavy chain linker" evidence="3">
    <location>
        <begin position="1064"/>
        <end position="1464"/>
    </location>
</feature>
<dbReference type="RefSeq" id="XP_001427725.1">
    <property type="nucleotide sequence ID" value="XM_001427688.1"/>
</dbReference>
<feature type="coiled-coil region" evidence="1">
    <location>
        <begin position="821"/>
        <end position="848"/>
    </location>
</feature>
<dbReference type="GO" id="GO:0051959">
    <property type="term" value="F:dynein light intermediate chain binding"/>
    <property type="evidence" value="ECO:0007669"/>
    <property type="project" value="InterPro"/>
</dbReference>
<dbReference type="OrthoDB" id="323934at2759"/>
<feature type="coiled-coil region" evidence="1">
    <location>
        <begin position="1022"/>
        <end position="1049"/>
    </location>
</feature>
<dbReference type="eggNOG" id="KOG3595">
    <property type="taxonomic scope" value="Eukaryota"/>
</dbReference>
<reference evidence="4 5" key="1">
    <citation type="journal article" date="2006" name="Nature">
        <title>Global trends of whole-genome duplications revealed by the ciliate Paramecium tetraurelia.</title>
        <authorList>
            <consortium name="Genoscope"/>
            <person name="Aury J.-M."/>
            <person name="Jaillon O."/>
            <person name="Duret L."/>
            <person name="Noel B."/>
            <person name="Jubin C."/>
            <person name="Porcel B.M."/>
            <person name="Segurens B."/>
            <person name="Daubin V."/>
            <person name="Anthouard V."/>
            <person name="Aiach N."/>
            <person name="Arnaiz O."/>
            <person name="Billaut A."/>
            <person name="Beisson J."/>
            <person name="Blanc I."/>
            <person name="Bouhouche K."/>
            <person name="Camara F."/>
            <person name="Duharcourt S."/>
            <person name="Guigo R."/>
            <person name="Gogendeau D."/>
            <person name="Katinka M."/>
            <person name="Keller A.-M."/>
            <person name="Kissmehl R."/>
            <person name="Klotz C."/>
            <person name="Koll F."/>
            <person name="Le Moue A."/>
            <person name="Lepere C."/>
            <person name="Malinsky S."/>
            <person name="Nowacki M."/>
            <person name="Nowak J.K."/>
            <person name="Plattner H."/>
            <person name="Poulain J."/>
            <person name="Ruiz F."/>
            <person name="Serrano V."/>
            <person name="Zagulski M."/>
            <person name="Dessen P."/>
            <person name="Betermier M."/>
            <person name="Weissenbach J."/>
            <person name="Scarpelli C."/>
            <person name="Schachter V."/>
            <person name="Sperling L."/>
            <person name="Meyer E."/>
            <person name="Cohen J."/>
            <person name="Wincker P."/>
        </authorList>
    </citation>
    <scope>NUCLEOTIDE SEQUENCE [LARGE SCALE GENOMIC DNA]</scope>
    <source>
        <strain evidence="4 5">Stock d4-2</strain>
    </source>
</reference>
<dbReference type="Proteomes" id="UP000000600">
    <property type="component" value="Unassembled WGS sequence"/>
</dbReference>
<dbReference type="HOGENOM" id="CLU_249471_0_0_1"/>